<evidence type="ECO:0000256" key="8">
    <source>
        <dbReference type="ARBA" id="ARBA00022989"/>
    </source>
</evidence>
<dbReference type="EMBL" id="AAMX01000007">
    <property type="protein sequence ID" value="EAQ32250.1"/>
    <property type="molecule type" value="Genomic_DNA"/>
</dbReference>
<dbReference type="InterPro" id="IPR006419">
    <property type="entry name" value="NMN_transpt_PnuC"/>
</dbReference>
<comment type="subcellular location">
    <subcellularLocation>
        <location evidence="2">Cell membrane</location>
        <topology evidence="2">Multi-pass membrane protein</topology>
    </subcellularLocation>
</comment>
<keyword evidence="7 10" id="KW-0812">Transmembrane</keyword>
<evidence type="ECO:0000256" key="1">
    <source>
        <dbReference type="ARBA" id="ARBA00002672"/>
    </source>
</evidence>
<evidence type="ECO:0000256" key="9">
    <source>
        <dbReference type="ARBA" id="ARBA00023136"/>
    </source>
</evidence>
<accession>A0ABM9WMP4</accession>
<evidence type="ECO:0000256" key="7">
    <source>
        <dbReference type="ARBA" id="ARBA00022692"/>
    </source>
</evidence>
<keyword evidence="9 10" id="KW-0472">Membrane</keyword>
<comment type="function">
    <text evidence="1">Required for nicotinamide riboside transport across the inner membrane.</text>
</comment>
<protein>
    <recommendedName>
        <fullName evidence="4">Nicotinamide riboside transporter PnuC</fullName>
    </recommendedName>
</protein>
<evidence type="ECO:0000256" key="6">
    <source>
        <dbReference type="ARBA" id="ARBA00022475"/>
    </source>
</evidence>
<organism evidence="11 12">
    <name type="scientific">Idiomarina baltica OS145</name>
    <dbReference type="NCBI Taxonomy" id="314276"/>
    <lineage>
        <taxon>Bacteria</taxon>
        <taxon>Pseudomonadati</taxon>
        <taxon>Pseudomonadota</taxon>
        <taxon>Gammaproteobacteria</taxon>
        <taxon>Alteromonadales</taxon>
        <taxon>Idiomarinaceae</taxon>
        <taxon>Idiomarina</taxon>
    </lineage>
</organism>
<feature type="transmembrane region" description="Helical" evidence="10">
    <location>
        <begin position="12"/>
        <end position="29"/>
    </location>
</feature>
<comment type="caution">
    <text evidence="11">The sequence shown here is derived from an EMBL/GenBank/DDBJ whole genome shotgun (WGS) entry which is preliminary data.</text>
</comment>
<evidence type="ECO:0000313" key="12">
    <source>
        <dbReference type="Proteomes" id="UP000016543"/>
    </source>
</evidence>
<proteinExistence type="inferred from homology"/>
<keyword evidence="8 10" id="KW-1133">Transmembrane helix</keyword>
<dbReference type="Pfam" id="PF04973">
    <property type="entry name" value="NMN_transporter"/>
    <property type="match status" value="1"/>
</dbReference>
<keyword evidence="6" id="KW-1003">Cell membrane</keyword>
<dbReference type="PANTHER" id="PTHR36122:SF2">
    <property type="entry name" value="NICOTINAMIDE RIBOSIDE TRANSPORTER PNUC"/>
    <property type="match status" value="1"/>
</dbReference>
<evidence type="ECO:0000256" key="4">
    <source>
        <dbReference type="ARBA" id="ARBA00017522"/>
    </source>
</evidence>
<reference evidence="11 12" key="1">
    <citation type="submission" date="2006-01" db="EMBL/GenBank/DDBJ databases">
        <authorList>
            <person name="Brettar I."/>
            <person name="Hofle M."/>
            <person name="Ferriera S."/>
            <person name="Johnson J."/>
            <person name="Kravitz S."/>
            <person name="Halpern A."/>
            <person name="Remington K."/>
            <person name="Beeson K."/>
            <person name="Tran B."/>
            <person name="Rogers Y.-H."/>
            <person name="Friedman R."/>
            <person name="Venter J.C."/>
        </authorList>
    </citation>
    <scope>NUCLEOTIDE SEQUENCE [LARGE SCALE GENOMIC DNA]</scope>
    <source>
        <strain evidence="11 12">OS145</strain>
    </source>
</reference>
<feature type="transmembrane region" description="Helical" evidence="10">
    <location>
        <begin position="172"/>
        <end position="189"/>
    </location>
</feature>
<evidence type="ECO:0000256" key="10">
    <source>
        <dbReference type="SAM" id="Phobius"/>
    </source>
</evidence>
<dbReference type="PANTHER" id="PTHR36122">
    <property type="entry name" value="NICOTINAMIDE RIBOSIDE TRANSPORTER PNUC"/>
    <property type="match status" value="1"/>
</dbReference>
<feature type="transmembrane region" description="Helical" evidence="10">
    <location>
        <begin position="126"/>
        <end position="143"/>
    </location>
</feature>
<evidence type="ECO:0000256" key="3">
    <source>
        <dbReference type="ARBA" id="ARBA00006669"/>
    </source>
</evidence>
<name>A0ABM9WMP4_9GAMM</name>
<dbReference type="NCBIfam" id="TIGR01528">
    <property type="entry name" value="NMN_trans_PnuC"/>
    <property type="match status" value="1"/>
</dbReference>
<keyword evidence="5" id="KW-0813">Transport</keyword>
<keyword evidence="12" id="KW-1185">Reference proteome</keyword>
<dbReference type="Proteomes" id="UP000016543">
    <property type="component" value="Unassembled WGS sequence"/>
</dbReference>
<gene>
    <name evidence="11" type="ORF">OS145_08462</name>
</gene>
<sequence>MLSELMDQLMLSSFWELGALLLALAYLVLAAHQRQGCWLAAAVSCCVYASIFWGAKLYMESLLQVIYVIMAGYGWWQWRQQGTAIEENQRGHHYSFKWHFKQWVWVSVVAVVTALLLQNYTDADAVWLDTFTTAFSLLATYLVTKKAMETWWYWLVIDSVYVYLYLSKGFVATAMLFVLYLVLVVYAMYRWRVDDGPAVQTT</sequence>
<evidence type="ECO:0000256" key="2">
    <source>
        <dbReference type="ARBA" id="ARBA00004651"/>
    </source>
</evidence>
<comment type="similarity">
    <text evidence="3">Belongs to the nicotinamide ribonucleoside (NR) uptake permease (TC 4.B.1) family.</text>
</comment>
<feature type="transmembrane region" description="Helical" evidence="10">
    <location>
        <begin position="99"/>
        <end position="120"/>
    </location>
</feature>
<evidence type="ECO:0000256" key="5">
    <source>
        <dbReference type="ARBA" id="ARBA00022448"/>
    </source>
</evidence>
<evidence type="ECO:0000313" key="11">
    <source>
        <dbReference type="EMBL" id="EAQ32250.1"/>
    </source>
</evidence>
<feature type="transmembrane region" description="Helical" evidence="10">
    <location>
        <begin position="36"/>
        <end position="55"/>
    </location>
</feature>